<feature type="binding site" evidence="18">
    <location>
        <position position="867"/>
    </location>
    <ligand>
        <name>Mg(2+)</name>
        <dbReference type="ChEBI" id="CHEBI:18420"/>
    </ligand>
</feature>
<dbReference type="GO" id="GO:0000287">
    <property type="term" value="F:magnesium ion binding"/>
    <property type="evidence" value="ECO:0007669"/>
    <property type="project" value="UniProtKB-UniRule"/>
</dbReference>
<proteinExistence type="inferred from homology"/>
<accession>A0A8C2MCG2</accession>
<evidence type="ECO:0000259" key="22">
    <source>
        <dbReference type="Pfam" id="PF16209"/>
    </source>
</evidence>
<dbReference type="GO" id="GO:0006890">
    <property type="term" value="P:retrograde vesicle-mediated transport, Golgi to endoplasmic reticulum"/>
    <property type="evidence" value="ECO:0007669"/>
    <property type="project" value="TreeGrafter"/>
</dbReference>
<evidence type="ECO:0000256" key="8">
    <source>
        <dbReference type="ARBA" id="ARBA00022840"/>
    </source>
</evidence>
<keyword evidence="12" id="KW-0333">Golgi apparatus</keyword>
<dbReference type="GO" id="GO:0045332">
    <property type="term" value="P:phospholipid translocation"/>
    <property type="evidence" value="ECO:0007669"/>
    <property type="project" value="TreeGrafter"/>
</dbReference>
<evidence type="ECO:0000256" key="12">
    <source>
        <dbReference type="ARBA" id="ARBA00023034"/>
    </source>
</evidence>
<feature type="compositionally biased region" description="Low complexity" evidence="20">
    <location>
        <begin position="518"/>
        <end position="531"/>
    </location>
</feature>
<dbReference type="InterPro" id="IPR032631">
    <property type="entry name" value="P-type_ATPase_N"/>
</dbReference>
<comment type="subcellular location">
    <subcellularLocation>
        <location evidence="2">Golgi apparatus</location>
        <location evidence="2">trans-Golgi network membrane</location>
        <topology evidence="2">Multi-pass membrane protein</topology>
    </subcellularLocation>
    <subcellularLocation>
        <location evidence="19">Membrane</location>
        <topology evidence="19">Multi-pass membrane protein</topology>
    </subcellularLocation>
</comment>
<dbReference type="Pfam" id="PF00702">
    <property type="entry name" value="Hydrolase"/>
    <property type="match status" value="1"/>
</dbReference>
<evidence type="ECO:0000259" key="21">
    <source>
        <dbReference type="Pfam" id="PF00122"/>
    </source>
</evidence>
<dbReference type="FunFam" id="3.40.50.1000:FF:000009">
    <property type="entry name" value="Phospholipid-transporting ATPase"/>
    <property type="match status" value="1"/>
</dbReference>
<dbReference type="InterPro" id="IPR044492">
    <property type="entry name" value="P_typ_ATPase_HD_dom"/>
</dbReference>
<reference evidence="24" key="1">
    <citation type="submission" date="2025-08" db="UniProtKB">
        <authorList>
            <consortium name="Ensembl"/>
        </authorList>
    </citation>
    <scope>IDENTIFICATION</scope>
</reference>
<feature type="binding site" evidence="17">
    <location>
        <position position="757"/>
    </location>
    <ligand>
        <name>ATP</name>
        <dbReference type="ChEBI" id="CHEBI:30616"/>
    </ligand>
</feature>
<dbReference type="NCBIfam" id="TIGR01652">
    <property type="entry name" value="ATPase-Plipid"/>
    <property type="match status" value="1"/>
</dbReference>
<organism evidence="24 25">
    <name type="scientific">Cricetulus griseus</name>
    <name type="common">Chinese hamster</name>
    <name type="synonym">Cricetulus barabensis griseus</name>
    <dbReference type="NCBI Taxonomy" id="10029"/>
    <lineage>
        <taxon>Eukaryota</taxon>
        <taxon>Metazoa</taxon>
        <taxon>Chordata</taxon>
        <taxon>Craniata</taxon>
        <taxon>Vertebrata</taxon>
        <taxon>Euteleostomi</taxon>
        <taxon>Mammalia</taxon>
        <taxon>Eutheria</taxon>
        <taxon>Euarchontoglires</taxon>
        <taxon>Glires</taxon>
        <taxon>Rodentia</taxon>
        <taxon>Myomorpha</taxon>
        <taxon>Muroidea</taxon>
        <taxon>Cricetidae</taxon>
        <taxon>Cricetinae</taxon>
        <taxon>Cricetulus</taxon>
    </lineage>
</organism>
<evidence type="ECO:0000256" key="1">
    <source>
        <dbReference type="ARBA" id="ARBA00001946"/>
    </source>
</evidence>
<feature type="binding site" evidence="17">
    <location>
        <position position="843"/>
    </location>
    <ligand>
        <name>ATP</name>
        <dbReference type="ChEBI" id="CHEBI:30616"/>
    </ligand>
</feature>
<dbReference type="InterPro" id="IPR059000">
    <property type="entry name" value="ATPase_P-type_domA"/>
</dbReference>
<evidence type="ECO:0000256" key="19">
    <source>
        <dbReference type="RuleBase" id="RU362033"/>
    </source>
</evidence>
<keyword evidence="4" id="KW-0813">Transport</keyword>
<feature type="transmembrane region" description="Helical" evidence="19">
    <location>
        <begin position="924"/>
        <end position="946"/>
    </location>
</feature>
<dbReference type="GO" id="GO:0005802">
    <property type="term" value="C:trans-Golgi network"/>
    <property type="evidence" value="ECO:0007669"/>
    <property type="project" value="Ensembl"/>
</dbReference>
<feature type="domain" description="P-type ATPase A" evidence="21">
    <location>
        <begin position="224"/>
        <end position="358"/>
    </location>
</feature>
<dbReference type="GO" id="GO:0048471">
    <property type="term" value="C:perinuclear region of cytoplasm"/>
    <property type="evidence" value="ECO:0007669"/>
    <property type="project" value="Ensembl"/>
</dbReference>
<feature type="transmembrane region" description="Helical" evidence="19">
    <location>
        <begin position="383"/>
        <end position="403"/>
    </location>
</feature>
<feature type="transmembrane region" description="Helical" evidence="19">
    <location>
        <begin position="952"/>
        <end position="972"/>
    </location>
</feature>
<feature type="binding site" evidence="17">
    <location>
        <position position="633"/>
    </location>
    <ligand>
        <name>ATP</name>
        <dbReference type="ChEBI" id="CHEBI:30616"/>
    </ligand>
</feature>
<evidence type="ECO:0000256" key="2">
    <source>
        <dbReference type="ARBA" id="ARBA00004166"/>
    </source>
</evidence>
<feature type="binding site" evidence="17">
    <location>
        <position position="675"/>
    </location>
    <ligand>
        <name>ATP</name>
        <dbReference type="ChEBI" id="CHEBI:30616"/>
    </ligand>
</feature>
<feature type="transmembrane region" description="Helical" evidence="19">
    <location>
        <begin position="1028"/>
        <end position="1049"/>
    </location>
</feature>
<dbReference type="Pfam" id="PF16209">
    <property type="entry name" value="PhoLip_ATPase_N"/>
    <property type="match status" value="1"/>
</dbReference>
<keyword evidence="8 17" id="KW-0067">ATP-binding</keyword>
<dbReference type="InterPro" id="IPR036412">
    <property type="entry name" value="HAD-like_sf"/>
</dbReference>
<dbReference type="SFLD" id="SFLDF00027">
    <property type="entry name" value="p-type_atpase"/>
    <property type="match status" value="1"/>
</dbReference>
<dbReference type="SUPFAM" id="SSF56784">
    <property type="entry name" value="HAD-like"/>
    <property type="match status" value="1"/>
</dbReference>
<dbReference type="PROSITE" id="PS00154">
    <property type="entry name" value="ATPASE_E1_E2"/>
    <property type="match status" value="1"/>
</dbReference>
<dbReference type="Pfam" id="PF16212">
    <property type="entry name" value="PhoLip_ATPase_C"/>
    <property type="match status" value="1"/>
</dbReference>
<feature type="binding site" evidence="18">
    <location>
        <position position="863"/>
    </location>
    <ligand>
        <name>Mg(2+)</name>
        <dbReference type="ChEBI" id="CHEBI:18420"/>
    </ligand>
</feature>
<dbReference type="SUPFAM" id="SSF81653">
    <property type="entry name" value="Calcium ATPase, transduction domain A"/>
    <property type="match status" value="1"/>
</dbReference>
<dbReference type="Ensembl" id="ENSCGRT00001020851.1">
    <property type="protein sequence ID" value="ENSCGRP00001016607.1"/>
    <property type="gene ID" value="ENSCGRG00001016871.1"/>
</dbReference>
<feature type="transmembrane region" description="Helical" evidence="19">
    <location>
        <begin position="1056"/>
        <end position="1075"/>
    </location>
</feature>
<evidence type="ECO:0000256" key="6">
    <source>
        <dbReference type="ARBA" id="ARBA00022723"/>
    </source>
</evidence>
<evidence type="ECO:0000256" key="5">
    <source>
        <dbReference type="ARBA" id="ARBA00022692"/>
    </source>
</evidence>
<dbReference type="Proteomes" id="UP000694386">
    <property type="component" value="Unplaced"/>
</dbReference>
<dbReference type="InterPro" id="IPR018303">
    <property type="entry name" value="ATPase_P-typ_P_site"/>
</dbReference>
<evidence type="ECO:0000256" key="11">
    <source>
        <dbReference type="ARBA" id="ARBA00022989"/>
    </source>
</evidence>
<dbReference type="Pfam" id="PF00122">
    <property type="entry name" value="E1-E2_ATPase"/>
    <property type="match status" value="1"/>
</dbReference>
<dbReference type="SUPFAM" id="SSF81665">
    <property type="entry name" value="Calcium ATPase, transmembrane domain M"/>
    <property type="match status" value="1"/>
</dbReference>
<evidence type="ECO:0000256" key="20">
    <source>
        <dbReference type="SAM" id="MobiDB-lite"/>
    </source>
</evidence>
<evidence type="ECO:0000256" key="17">
    <source>
        <dbReference type="PIRSR" id="PIRSR606539-2"/>
    </source>
</evidence>
<evidence type="ECO:0000256" key="16">
    <source>
        <dbReference type="PIRSR" id="PIRSR606539-1"/>
    </source>
</evidence>
<feature type="region of interest" description="Disordered" evidence="20">
    <location>
        <begin position="509"/>
        <end position="536"/>
    </location>
</feature>
<feature type="binding site" evidence="17">
    <location>
        <position position="755"/>
    </location>
    <ligand>
        <name>ATP</name>
        <dbReference type="ChEBI" id="CHEBI:30616"/>
    </ligand>
</feature>
<name>A0A8C2MCG2_CRIGR</name>
<feature type="transmembrane region" description="Helical" evidence="19">
    <location>
        <begin position="1002"/>
        <end position="1022"/>
    </location>
</feature>
<dbReference type="GO" id="GO:0005524">
    <property type="term" value="F:ATP binding"/>
    <property type="evidence" value="ECO:0007669"/>
    <property type="project" value="UniProtKB-UniRule"/>
</dbReference>
<dbReference type="PANTHER" id="PTHR24092">
    <property type="entry name" value="PROBABLE PHOSPHOLIPID-TRANSPORTING ATPASE"/>
    <property type="match status" value="1"/>
</dbReference>
<feature type="binding site" evidence="17">
    <location>
        <position position="756"/>
    </location>
    <ligand>
        <name>ATP</name>
        <dbReference type="ChEBI" id="CHEBI:30616"/>
    </ligand>
</feature>
<evidence type="ECO:0000256" key="14">
    <source>
        <dbReference type="ARBA" id="ARBA00023136"/>
    </source>
</evidence>
<dbReference type="GO" id="GO:0140326">
    <property type="term" value="F:ATPase-coupled intramembrane lipid transporter activity"/>
    <property type="evidence" value="ECO:0007669"/>
    <property type="project" value="UniProtKB-EC"/>
</dbReference>
<dbReference type="SFLD" id="SFLDS00003">
    <property type="entry name" value="Haloacid_Dehalogenase"/>
    <property type="match status" value="1"/>
</dbReference>
<keyword evidence="13" id="KW-0445">Lipid transport</keyword>
<keyword evidence="10 19" id="KW-1278">Translocase</keyword>
<feature type="binding site" evidence="17">
    <location>
        <position position="837"/>
    </location>
    <ligand>
        <name>ATP</name>
        <dbReference type="ChEBI" id="CHEBI:30616"/>
    </ligand>
</feature>
<evidence type="ECO:0000256" key="3">
    <source>
        <dbReference type="ARBA" id="ARBA00008109"/>
    </source>
</evidence>
<protein>
    <recommendedName>
        <fullName evidence="19">Phospholipid-transporting ATPase</fullName>
        <ecNumber evidence="19">7.6.2.1</ecNumber>
    </recommendedName>
</protein>
<keyword evidence="9 18" id="KW-0460">Magnesium</keyword>
<evidence type="ECO:0000256" key="7">
    <source>
        <dbReference type="ARBA" id="ARBA00022741"/>
    </source>
</evidence>
<dbReference type="CDD" id="cd07541">
    <property type="entry name" value="P-type_ATPase_APLT_Neo1-like"/>
    <property type="match status" value="1"/>
</dbReference>
<dbReference type="InterPro" id="IPR023298">
    <property type="entry name" value="ATPase_P-typ_TM_dom_sf"/>
</dbReference>
<keyword evidence="5 19" id="KW-0812">Transmembrane</keyword>
<feature type="binding site" evidence="17">
    <location>
        <position position="469"/>
    </location>
    <ligand>
        <name>ATP</name>
        <dbReference type="ChEBI" id="CHEBI:30616"/>
    </ligand>
</feature>
<dbReference type="GO" id="GO:0005768">
    <property type="term" value="C:endosome"/>
    <property type="evidence" value="ECO:0007669"/>
    <property type="project" value="TreeGrafter"/>
</dbReference>
<evidence type="ECO:0000256" key="15">
    <source>
        <dbReference type="ARBA" id="ARBA00034036"/>
    </source>
</evidence>
<comment type="similarity">
    <text evidence="3 19">Belongs to the cation transport ATPase (P-type) (TC 3.A.3) family. Type IV subfamily.</text>
</comment>
<dbReference type="SUPFAM" id="SSF81660">
    <property type="entry name" value="Metal cation-transporting ATPase, ATP-binding domain N"/>
    <property type="match status" value="1"/>
</dbReference>
<reference evidence="24" key="2">
    <citation type="submission" date="2025-09" db="UniProtKB">
        <authorList>
            <consortium name="Ensembl"/>
        </authorList>
    </citation>
    <scope>IDENTIFICATION</scope>
</reference>
<feature type="active site" description="4-aspartylphosphate intermediate" evidence="16">
    <location>
        <position position="468"/>
    </location>
</feature>
<keyword evidence="6 18" id="KW-0479">Metal-binding</keyword>
<evidence type="ECO:0000259" key="23">
    <source>
        <dbReference type="Pfam" id="PF16212"/>
    </source>
</evidence>
<feature type="transmembrane region" description="Helical" evidence="19">
    <location>
        <begin position="1095"/>
        <end position="1119"/>
    </location>
</feature>
<dbReference type="Gene3D" id="3.40.50.1000">
    <property type="entry name" value="HAD superfamily/HAD-like"/>
    <property type="match status" value="1"/>
</dbReference>
<keyword evidence="14 19" id="KW-0472">Membrane</keyword>
<evidence type="ECO:0000256" key="4">
    <source>
        <dbReference type="ARBA" id="ARBA00022448"/>
    </source>
</evidence>
<feature type="binding site" evidence="18">
    <location>
        <position position="468"/>
    </location>
    <ligand>
        <name>Mg(2+)</name>
        <dbReference type="ChEBI" id="CHEBI:18420"/>
    </ligand>
</feature>
<evidence type="ECO:0000313" key="25">
    <source>
        <dbReference type="Proteomes" id="UP000694386"/>
    </source>
</evidence>
<dbReference type="InterPro" id="IPR023299">
    <property type="entry name" value="ATPase_P-typ_cyto_dom_N"/>
</dbReference>
<evidence type="ECO:0000256" key="18">
    <source>
        <dbReference type="PIRSR" id="PIRSR606539-3"/>
    </source>
</evidence>
<comment type="cofactor">
    <cofactor evidence="1 18">
        <name>Mg(2+)</name>
        <dbReference type="ChEBI" id="CHEBI:18420"/>
    </cofactor>
</comment>
<evidence type="ECO:0000256" key="13">
    <source>
        <dbReference type="ARBA" id="ARBA00023055"/>
    </source>
</evidence>
<dbReference type="SFLD" id="SFLDG00002">
    <property type="entry name" value="C1.7:_P-type_atpase_like"/>
    <property type="match status" value="1"/>
</dbReference>
<feature type="binding site" evidence="17">
    <location>
        <position position="866"/>
    </location>
    <ligand>
        <name>ATP</name>
        <dbReference type="ChEBI" id="CHEBI:30616"/>
    </ligand>
</feature>
<dbReference type="Gene3D" id="3.40.1110.10">
    <property type="entry name" value="Calcium-transporting ATPase, cytoplasmic domain N"/>
    <property type="match status" value="1"/>
</dbReference>
<feature type="domain" description="P-type ATPase C-terminal" evidence="23">
    <location>
        <begin position="890"/>
        <end position="1128"/>
    </location>
</feature>
<dbReference type="InterPro" id="IPR006539">
    <property type="entry name" value="P-type_ATPase_IV"/>
</dbReference>
<dbReference type="GO" id="GO:0006897">
    <property type="term" value="P:endocytosis"/>
    <property type="evidence" value="ECO:0007669"/>
    <property type="project" value="TreeGrafter"/>
</dbReference>
<dbReference type="InterPro" id="IPR001757">
    <property type="entry name" value="P_typ_ATPase"/>
</dbReference>
<keyword evidence="7 17" id="KW-0547">Nucleotide-binding</keyword>
<keyword evidence="11 19" id="KW-1133">Transmembrane helix</keyword>
<dbReference type="PRINTS" id="PR00119">
    <property type="entry name" value="CATATPASE"/>
</dbReference>
<feature type="transmembrane region" description="Helical" evidence="19">
    <location>
        <begin position="180"/>
        <end position="199"/>
    </location>
</feature>
<dbReference type="InterPro" id="IPR023214">
    <property type="entry name" value="HAD_sf"/>
</dbReference>
<feature type="binding site" evidence="18">
    <location>
        <position position="470"/>
    </location>
    <ligand>
        <name>Mg(2+)</name>
        <dbReference type="ChEBI" id="CHEBI:18420"/>
    </ligand>
</feature>
<feature type="domain" description="P-type ATPase N-terminal" evidence="22">
    <location>
        <begin position="127"/>
        <end position="183"/>
    </location>
</feature>
<dbReference type="NCBIfam" id="TIGR01494">
    <property type="entry name" value="ATPase_P-type"/>
    <property type="match status" value="3"/>
</dbReference>
<dbReference type="EC" id="7.6.2.1" evidence="19"/>
<evidence type="ECO:0000256" key="9">
    <source>
        <dbReference type="ARBA" id="ARBA00022842"/>
    </source>
</evidence>
<feature type="binding site" evidence="17">
    <location>
        <position position="867"/>
    </location>
    <ligand>
        <name>ATP</name>
        <dbReference type="ChEBI" id="CHEBI:30616"/>
    </ligand>
</feature>
<dbReference type="GO" id="GO:0005886">
    <property type="term" value="C:plasma membrane"/>
    <property type="evidence" value="ECO:0007669"/>
    <property type="project" value="TreeGrafter"/>
</dbReference>
<evidence type="ECO:0000256" key="10">
    <source>
        <dbReference type="ARBA" id="ARBA00022967"/>
    </source>
</evidence>
<sequence length="1136" mass="127727">MADQIPLYPVRSAAAAAASHRRAAYYSATGPGPGADRRGRYQLEDESAHLDEMPLMMSEEGFENDESDYHTLPRARITRRKRGLEWFVCGGWKFLCTSCCDWLINVCQRKKELKARTVWLGCPEKCEEKHPRNSIKNQKYNIFTFIPGVLYEQFKFFLNLYFLVVSCSQFVPALKIGYLYTYWAPLGFVLAVTIAREAIDEFRRFQRDKEMNSQLYSKLTVRGKVQVKSSDIQVGDLIIVEKNQRIPSDMVFLRTSEKAGSCFIRTDQLDGETDWKLKVAVSCTQRLPALGDLFSISAYVYAQKPQLDIHSFEGTFTREDSDPPIHESLSIENTLWASTIVASGTVIGVVIYTGKETRSVMNTSNPKNKVGLLDLELNQLTKALFLALVVLSIVMVTLQGFAGPWYRNLFRFLLLFSYIIPISLRVNLDMGKAAYGWMIMKDENIPGTVVRTSTIPEELGRLVYLLTDKTGTLTQNEMVFKRLHLGTVSYGTDTMDEIQSHVLNSYLQVHSQPSGHNPSSAPPRRSQASTPKVKKSVSSRIHEAVKAIALCHNVTPVYEARAGVTGETEFAEADQDFSDENRTYQASSPDEVALVRWTESVGLTLVSRDLASMQLKTPSGQVLTYCILQMFPFTSESKRMGIIVRVSPAKTFLLSVGENKPLFLQCGNMAREGLRTLVVAKRTLTEEQYQDFESRYSQAKLSIHDRTLKVAAVVESLEREMELLCLTGVEDQLQADVRPTLEMLRNAGIKIWMLTGDKLETATCIAKSSHLVSRTQDIHIFRPVTNRGEAHLELNAFRRKHDCALVISGDSLEVCLRYYEHELVELACQCPAVVCCRCSPTQKAHIVTLLRQHTRKRTCAIGDGGNDVSMIQAADCGIGIEGKEGKQASLAADFSITQFRHIGRLLMVHGRNSYKRSAALGQFVMHRGLIISTMQAVFSSVFYFASVPLYQGFLMVGYATIYTMFPVFSLVLDQDVKPEMAILYPELYKDLTKGRSLSFKTFLIWVLISIYQGGILMYGALVLFEAEFVHVVAISFTALILTELLMVALTIRTWHWLMVVAEFLSLGCYVASLAFLNEYFGIGRVSFGAFLDVAFITTVTFLWKVSAITVVSCLPLYVLKYLKRKLSPPSYSKLSS</sequence>
<dbReference type="AlphaFoldDB" id="A0A8C2MCG2"/>
<dbReference type="InterPro" id="IPR008250">
    <property type="entry name" value="ATPase_P-typ_transduc_dom_A_sf"/>
</dbReference>
<dbReference type="GO" id="GO:0016887">
    <property type="term" value="F:ATP hydrolysis activity"/>
    <property type="evidence" value="ECO:0007669"/>
    <property type="project" value="InterPro"/>
</dbReference>
<feature type="transmembrane region" description="Helical" evidence="19">
    <location>
        <begin position="409"/>
        <end position="428"/>
    </location>
</feature>
<comment type="catalytic activity">
    <reaction evidence="15 19">
        <text>ATP + H2O + phospholipidSide 1 = ADP + phosphate + phospholipidSide 2.</text>
        <dbReference type="EC" id="7.6.2.1"/>
    </reaction>
</comment>
<dbReference type="Gene3D" id="2.70.150.10">
    <property type="entry name" value="Calcium-transporting ATPase, cytoplasmic transduction domain A"/>
    <property type="match status" value="1"/>
</dbReference>
<feature type="binding site" evidence="17">
    <location>
        <position position="468"/>
    </location>
    <ligand>
        <name>ATP</name>
        <dbReference type="ChEBI" id="CHEBI:30616"/>
    </ligand>
</feature>
<evidence type="ECO:0000313" key="24">
    <source>
        <dbReference type="Ensembl" id="ENSCGRP00001016607.1"/>
    </source>
</evidence>
<dbReference type="PANTHER" id="PTHR24092:SF50">
    <property type="entry name" value="PHOSPHOLIPID-TRANSPORTING ATPASE IIB-RELATED"/>
    <property type="match status" value="1"/>
</dbReference>
<feature type="binding site" evidence="17">
    <location>
        <position position="470"/>
    </location>
    <ligand>
        <name>ATP</name>
        <dbReference type="ChEBI" id="CHEBI:30616"/>
    </ligand>
</feature>
<dbReference type="InterPro" id="IPR032630">
    <property type="entry name" value="P_typ_ATPase_c"/>
</dbReference>
<feature type="binding site" evidence="17">
    <location>
        <position position="591"/>
    </location>
    <ligand>
        <name>ATP</name>
        <dbReference type="ChEBI" id="CHEBI:30616"/>
    </ligand>
</feature>